<keyword evidence="3" id="KW-1185">Reference proteome</keyword>
<evidence type="ECO:0000313" key="3">
    <source>
        <dbReference type="Proteomes" id="UP000053268"/>
    </source>
</evidence>
<feature type="region of interest" description="Disordered" evidence="1">
    <location>
        <begin position="1788"/>
        <end position="1811"/>
    </location>
</feature>
<accession>A0A194PP09</accession>
<evidence type="ECO:0000256" key="1">
    <source>
        <dbReference type="SAM" id="MobiDB-lite"/>
    </source>
</evidence>
<dbReference type="PANTHER" id="PTHR23053:SF0">
    <property type="entry name" value="HYDROCEPHALUS-INDUCING PROTEIN HOMOLOG"/>
    <property type="match status" value="1"/>
</dbReference>
<feature type="compositionally biased region" description="Basic residues" evidence="1">
    <location>
        <begin position="1788"/>
        <end position="1797"/>
    </location>
</feature>
<organism evidence="2 3">
    <name type="scientific">Papilio xuthus</name>
    <name type="common">Asian swallowtail butterfly</name>
    <dbReference type="NCBI Taxonomy" id="66420"/>
    <lineage>
        <taxon>Eukaryota</taxon>
        <taxon>Metazoa</taxon>
        <taxon>Ecdysozoa</taxon>
        <taxon>Arthropoda</taxon>
        <taxon>Hexapoda</taxon>
        <taxon>Insecta</taxon>
        <taxon>Pterygota</taxon>
        <taxon>Neoptera</taxon>
        <taxon>Endopterygota</taxon>
        <taxon>Lepidoptera</taxon>
        <taxon>Glossata</taxon>
        <taxon>Ditrysia</taxon>
        <taxon>Papilionoidea</taxon>
        <taxon>Papilionidae</taxon>
        <taxon>Papilioninae</taxon>
        <taxon>Papilio</taxon>
    </lineage>
</organism>
<dbReference type="GO" id="GO:1904158">
    <property type="term" value="P:axonemal central apparatus assembly"/>
    <property type="evidence" value="ECO:0007669"/>
    <property type="project" value="TreeGrafter"/>
</dbReference>
<evidence type="ECO:0000313" key="2">
    <source>
        <dbReference type="EMBL" id="KPI94718.1"/>
    </source>
</evidence>
<dbReference type="PANTHER" id="PTHR23053">
    <property type="entry name" value="DLEC1 DELETED IN LUNG AND ESOPHAGEAL CANCER 1"/>
    <property type="match status" value="1"/>
</dbReference>
<feature type="region of interest" description="Disordered" evidence="1">
    <location>
        <begin position="3194"/>
        <end position="3213"/>
    </location>
</feature>
<dbReference type="GO" id="GO:0003341">
    <property type="term" value="P:cilium movement"/>
    <property type="evidence" value="ECO:0007669"/>
    <property type="project" value="TreeGrafter"/>
</dbReference>
<dbReference type="GO" id="GO:0005930">
    <property type="term" value="C:axoneme"/>
    <property type="evidence" value="ECO:0007669"/>
    <property type="project" value="TreeGrafter"/>
</dbReference>
<gene>
    <name evidence="2" type="ORF">RR46_05970</name>
</gene>
<dbReference type="Gene3D" id="2.60.40.10">
    <property type="entry name" value="Immunoglobulins"/>
    <property type="match status" value="15"/>
</dbReference>
<reference evidence="2 3" key="1">
    <citation type="journal article" date="2015" name="Nat. Commun.">
        <title>Outbred genome sequencing and CRISPR/Cas9 gene editing in butterflies.</title>
        <authorList>
            <person name="Li X."/>
            <person name="Fan D."/>
            <person name="Zhang W."/>
            <person name="Liu G."/>
            <person name="Zhang L."/>
            <person name="Zhao L."/>
            <person name="Fang X."/>
            <person name="Chen L."/>
            <person name="Dong Y."/>
            <person name="Chen Y."/>
            <person name="Ding Y."/>
            <person name="Zhao R."/>
            <person name="Feng M."/>
            <person name="Zhu Y."/>
            <person name="Feng Y."/>
            <person name="Jiang X."/>
            <person name="Zhu D."/>
            <person name="Xiang H."/>
            <person name="Feng X."/>
            <person name="Li S."/>
            <person name="Wang J."/>
            <person name="Zhang G."/>
            <person name="Kronforst M.R."/>
            <person name="Wang W."/>
        </authorList>
    </citation>
    <scope>NUCLEOTIDE SEQUENCE [LARGE SCALE GENOMIC DNA]</scope>
    <source>
        <strain evidence="2">Ya'a_city_454_Px</strain>
        <tissue evidence="2">Whole body</tissue>
    </source>
</reference>
<dbReference type="InterPro" id="IPR013783">
    <property type="entry name" value="Ig-like_fold"/>
</dbReference>
<sequence length="4758" mass="541197">MEILRKYKQNGYFTPELFHLLDKKRVVDGTEETPTYLKMVFKESSYFSVKLNRDQPVSRLAPGMNIAYVVTFVPTQMEDYVHRVVFYTDRDQYVLPIIGFPFSVEPKSAYLNCDEKIEIKVTFKTMHLGKVEGTLRVMFETGRARWGYRPGRLTEGGAASARINYKGAPVSPGASEKLKPVLMLFVLGEIFKIALSGTAHTVNVLLEKQIVRFPDTYNGMVRQQTFKITNKSDYVLTYVCMKNESVYYDFKDKIKLATVFYNMKESEAAKCAKLVRYDVLSSTEHDRVYTRIFYDEIQALVADETLLFQNTHFSMSPIKGQLWPNKTTEIDITFAPKHIGDLDALVYLDIDGVSDRVMLKLTGTSLPPTIHLNLETLDMSSVYINILYNYEIIAINKGHINGVIAYKDVVTLFGSKITCTPEYRCLRPGEKDIFVVSFFNSNPGPFFEEINFVIRDTDVKLKVYLKGTVIYPSIKFSVPSLDFGDVSLGVPKTLSLDIINESNVLVSGTVSIPSDGLEIRSITLTDYAVNDIPKPELPTTPQEFKIEPRKIIIDPESIFTVKITLTANLIRINNTSFELEFEKSDKRPIVLPVTYNAMVPQITPAPDLHLRACFRGFPYVNDVNIQSNNFLGYFVVEEPEESIFDVKIDLKEGYIEPISTTCFKLTTTATALGSHEFPLRLRLFGVPDPIQICYVSGYGVSPIVTCSPTFLHWGQVKLLKKSQKTLILCNDSPVEVNYKTSWFNRECKWQIEPEEGVVEAESEINLTVSLTLVDAETYNNKVIIQLEDMKDILVPVTVTGVGTSIVIGDLGDRIELGHHFTRIPLNCKIMMENRGTRLHALEWSEHYKTPKNKQQAVAFFNLEPRSFKMNAGEQLDLTITGLSHKVTVVKEIWYLVGSIEGVNKKELLLECKITAEFVDPKIEISTPSMDFQYDNGPYNEYYRLTDILIIKNVSTLPLDLEITIKPPFALIQKQSSYKIIPGEEDLCHCITYTESDLKLCKITADNSREETAKLIDFLTLQPVYPLRQGSLQFFEDIHKIKRIFNLTHIIEEHLEDQEMMKVQALFDTTKHTSLKARIYSDAIKIKFKGHKNKDSVKVVGKINFPNILVLTPRIDFQCLLNDYIEASLSSAYLPYQAELLSYEVNNTNSSIATTIQTEPEPKLNMKLKDKLMKTVLPMLDDQFEPKFKWLHKFPETNEVEGDLINSLLILIPHRGKLKPNEVQYINVMFRPRINMNVRAVIECQVLGGPTEYITVTGQSSYLMYTLSTTKINMKIRSFHENAFEYLRIINKALLPFEFKTYLNEPKFENDLYGTILDIVPADKLLQSEETTDIKVFTRPGVLGYFKRQFLLEIGHLPVIPIKVYGWGVIPQVYLTIPRPFLSEADPELGYFAVAMLTDAYLESLNAMFKKPTSEHLNSPLIERCFEDPIFTQDWHLCSTLDAYPSIMDIEMAIERILVMNYLRLHPEILVAHSSSSKTRPIAGFNTVPYVIDYGVVITGCSVDYTIEVFNYGPLVTKLHLSKNTVVPDFLILKLCGKLSPGEVGYIDITFNSDSENFPEPEQNVEVSINLEVPYGVTIPVKFKALCAVPYLVTSIQSIDFGSVKCGHKVIYSIPLKNVGKPVCIWYATLKLKTSGINPITILDSSAKYEPGESGWFSIAFKPTVEMTFEGLIIFRFHMNPKRMTIPFIGNGVMPQVHVIGPSISFPPTLPWAETTEHFFGLTNPCPFPIELIIAHSDTKWREEEEVYQMLERYYNKPDEMLVPAMKPGAELPWEIINFYKKVKEHVKKKIKSPKKTPRSHEPSPKRQRTEAEVMADELRLMKENKIDPLQECLHEQTAKDTQSERQTTGLIVFFHGSPAEEGQCQEIAYSVGKHLKLPTISIDMCFVDALCISNTSAKEILVKVIDEMYEISRMGMRKEDAGETEVDLEEFFDTGDEFETLLKKLDVITNSKSIATPKSKVSDKKKKRSASSFVSQTLLDAMGSTTMFNLELIQDLMTDYFNQPRFNRGFVIDSLTSFIFKSPPVVLTTVLKCKSSIADIHLVLCHSTFTKWTQLFEESQKEEDLLEENVPKVYTEDEIKEIVEEFENMSYEEYEYASPELKSVYITYGLEERRKKYLLRVGTSDDNIKKDKDGKDRSARSLLPTASGDESKKKAKKEDVKVKPNSEYMAMNVKYNEYNKNVYDSLFNIANNWIVDQCDMGYPLIGLNGQVVQSSQKKIKKKSELLIQTSEESFTGRGFPLTILMCPCSESKLALINMFLNSDTVKEALKKEEMIDTLKYPIKKKEYTVLLPKSFPTIHDEESLAWRYLDELAVTSSQTSTTEIPFTSSTRISTDKSDIDVFYPLPLGKVRSTIDRDHRIILQPGDLVRCKYTFSPKVEGNFNLKRYVEVKGWPASQAVITVSGICDVPRLDSRPKKMFKDFVRRTVEDKIYKVTYLDDAKVFQFGPIFTGNHRIYEETYSIDLKNSSLITAYVEVEFLGETDVFLFDQRRLTLEPESRGKLTISAAPAEVGEHKNVLMFCVKNNPEIVTVNIACSGVVPIVEVLPSTKIIDYGKHLLYRRKDDRFIVKNDSILPVKWKIRNADDFLEDFIISQTSGIIPRYDNQVVPVTYIACRVGVITHKMLTVDIYDAEGRGDPMIVDSLYLSAECYDVMVDCAYENVAESFLNFGNVKVNSTVAREMLKKVKNFPEPALLKSFEVNPESGMLPATTKLVTVEFECTPTTSLNLVNVPVYTCTLLDGSKTQMIVAKFPICVTIASFYNTFTLFPLGELNFHVLPVGEGVKRDVILNNTSKCPFIYEIILPPEYQVDPDSAVQPKLKDNKIKNPPLRCGNFVIMNEDNLLAPSTSRVIQIQFLATAPKKFEETIHFVVSDTCPAEADGVPLRLVGTGALPILDFWNLETTFREHMIVKNLSDYPVPESSPHCVFVEDIVTLYFYGVVVNTSHTGALDLYNSGLVPCALTMKLHYQKNTNQEIFYLDKYETHIEPLMHKKLNIIFNPKALEDYRAVLEVNLKKLEGQNQSFRICVIGEGVIPRIQLVTPKVKSNRFTMLQFPVTCLGSVTCRHVSFKNISPVNATVIADIISSIDEGRPLFWLTAAPDTHFVVLDGNNDNVNVSLKIKIKPNEIVTLYVHFSPLQKGRTHCDIVLSVVNNPFEKYTILCEAEAFMEDVILMGLEMLSMDIDLETYKCSERSTVSTTDTRRRSKSSSDKKKLKFTDSKKSKKVSQASIKHSETDSFAETPVLKYLLDLGGCQLCFTQKRSIIMANNSEKVYKFIWVDCDYVIVRPSTGYISPGEEKDLEVIFYSSQPIDLEKEIVTCSLSVVSDDSLTADLREITWDNRQTMTLFNRNRDAQINERCDTIIEDQTSSIANELSGNITIVIIYSVKTEYTKYKCDLEEEKTLQDTFIYQKRSFDFIVENIGRVAMKILWNFIVDDEFPVRIKKSALRDAPTGSSESLHRTNDTDTGVVERVIEHINNDPSKMTLFSGSLSRDSVDTWFEVDLPFHIEPEKACLNPNESQIFKVTFSPQDAFLFKVRLQSTIDNLDPYDQNITCKMTARSFIPYVHLDIEESDYLTSGKRKATGALPPNTMVLEFKVLGPGCYKKSFSVINPTSQSYEFIFEVVMSEAQEFVPVHCNKLKGYVEGGTSTDVVFSFSPPAPGIYESQWKFLIPMHSLVINLLVVGFVRESNVVFVPTILLIRNSLVGFTSENVVKLKNNEDECLTFEFKGNSLCDESGETPVVIMPERGILKPHSETPINIIYTPIYDGPLSFKIFCSVKHLTKVLTLCVNALSYSIKPIVTYYLIGNEHTLKSEAVTNIHLDKTASTYERTVPFIIKNDGSATFFFEWHYSSTPVKKYLKVDIEPNIGHVAPGNQIECILHFNLKQVPVHAFPVTLSIVDGPEYEIYLHAEIEKPKYNFSCMEFDFGKCIVNAPETTYRKNIAFENSDEVPLIVDLNFSNLPELYVQYNKEYAVEPKERMKISIYFRPREVKMYEFKLQFWVNTLCEEIVTVRGEGVPLLFDLYDGCQKSFDLGPVKVGDKIVRQIEVMNHSKVPIDASFSFKDTYALVDDTNKSEATSICLGFRASVQGSDPGHDRDEMLKAYKEDKIQEQIALDVQNALSSLKVIPNKCTIQPYHKVPLKIQFKPVGIMTKLNVQLMMKVFHFERPLVQLSGSATGMSLCLSQNSLQFGRVRKRGCKILKVMLQNKGDFSARFWWQPLKTAEFTISPIEGNIAARTDVTFTVTFRPANNNPFIKVWASCNIENYKPLELALYATCIDAGAVQNKTIIMECPVREIQTEHLVVTNPTDEMWLVLSEVTGDAFTTLKEFNIEANTTFDIPIYFKPKYFGKHEGQVLYSPLGESALFINLIGIATHPNPNGNLSLIVKEKDVHTEELLVYNITEFPESYIVTSEIVKIFPDKYEGYYEIKHPDTIKVWGEATATCRWSFVCYEQCEMEAKVTFTNEETREYQFYNITITVIPSGIKGTMIFESRARESVQKELSIFNPLSTEAEFNIHCENLDSSEVIKINRNSKAPITLTYAPLVVGETEEYLQVFNPLVGVYMYKVTLICLPAKEKNLEFTTSIGSSVPLRLRVQNKTDLKAEFYITVSHPSIIIDEKYALGPLEKGKVQAWFEPTEVGCQDCRVSLNSPTAGEFVYNIKGIGTKPKPQGPYLVKRGDFTTITFKNVFMDTRTFKFSVDQEEFYLKSVYETVKPKKEFYLPVYLIQTPDDEVPTGCLTIETHEPSEPKVHWTFFLQGVP</sequence>
<proteinExistence type="predicted"/>
<dbReference type="STRING" id="66420.A0A194PP09"/>
<feature type="compositionally biased region" description="Basic and acidic residues" evidence="1">
    <location>
        <begin position="2149"/>
        <end position="2159"/>
    </location>
</feature>
<feature type="compositionally biased region" description="Basic and acidic residues" evidence="1">
    <location>
        <begin position="1798"/>
        <end position="1811"/>
    </location>
</feature>
<feature type="compositionally biased region" description="Basic and acidic residues" evidence="1">
    <location>
        <begin position="2129"/>
        <end position="2139"/>
    </location>
</feature>
<dbReference type="Proteomes" id="UP000053268">
    <property type="component" value="Unassembled WGS sequence"/>
</dbReference>
<protein>
    <submittedName>
        <fullName evidence="2">Hydrocephalus-inducing protein</fullName>
    </submittedName>
</protein>
<dbReference type="InterPro" id="IPR033305">
    <property type="entry name" value="Hydin-like"/>
</dbReference>
<feature type="region of interest" description="Disordered" evidence="1">
    <location>
        <begin position="2129"/>
        <end position="2159"/>
    </location>
</feature>
<dbReference type="EMBL" id="KQ459598">
    <property type="protein sequence ID" value="KPI94718.1"/>
    <property type="molecule type" value="Genomic_DNA"/>
</dbReference>
<name>A0A194PP09_PAPXU</name>